<dbReference type="AlphaFoldDB" id="A0A5N6RBI8"/>
<dbReference type="PANTHER" id="PTHR36729:SF2">
    <property type="entry name" value="EXPRESSED PROTEIN"/>
    <property type="match status" value="1"/>
</dbReference>
<evidence type="ECO:0000313" key="2">
    <source>
        <dbReference type="EMBL" id="KAE8076373.1"/>
    </source>
</evidence>
<dbReference type="GO" id="GO:0009507">
    <property type="term" value="C:chloroplast"/>
    <property type="evidence" value="ECO:0007669"/>
    <property type="project" value="TreeGrafter"/>
</dbReference>
<reference evidence="2 3" key="1">
    <citation type="submission" date="2019-06" db="EMBL/GenBank/DDBJ databases">
        <title>A chromosomal-level reference genome of Carpinus fangiana (Coryloideae, Betulaceae).</title>
        <authorList>
            <person name="Yang X."/>
            <person name="Wang Z."/>
            <person name="Zhang L."/>
            <person name="Hao G."/>
            <person name="Liu J."/>
            <person name="Yang Y."/>
        </authorList>
    </citation>
    <scope>NUCLEOTIDE SEQUENCE [LARGE SCALE GENOMIC DNA]</scope>
    <source>
        <strain evidence="2">Cfa_2016G</strain>
        <tissue evidence="2">Leaf</tissue>
    </source>
</reference>
<gene>
    <name evidence="2" type="ORF">FH972_015029</name>
</gene>
<proteinExistence type="predicted"/>
<name>A0A5N6RBI8_9ROSI</name>
<organism evidence="2 3">
    <name type="scientific">Carpinus fangiana</name>
    <dbReference type="NCBI Taxonomy" id="176857"/>
    <lineage>
        <taxon>Eukaryota</taxon>
        <taxon>Viridiplantae</taxon>
        <taxon>Streptophyta</taxon>
        <taxon>Embryophyta</taxon>
        <taxon>Tracheophyta</taxon>
        <taxon>Spermatophyta</taxon>
        <taxon>Magnoliopsida</taxon>
        <taxon>eudicotyledons</taxon>
        <taxon>Gunneridae</taxon>
        <taxon>Pentapetalae</taxon>
        <taxon>rosids</taxon>
        <taxon>fabids</taxon>
        <taxon>Fagales</taxon>
        <taxon>Betulaceae</taxon>
        <taxon>Carpinus</taxon>
    </lineage>
</organism>
<dbReference type="OrthoDB" id="2018366at2759"/>
<keyword evidence="3" id="KW-1185">Reference proteome</keyword>
<dbReference type="EMBL" id="CM017326">
    <property type="protein sequence ID" value="KAE8076373.1"/>
    <property type="molecule type" value="Genomic_DNA"/>
</dbReference>
<protein>
    <recommendedName>
        <fullName evidence="1">DUF7734 domain-containing protein</fullName>
    </recommendedName>
</protein>
<dbReference type="Proteomes" id="UP000327013">
    <property type="component" value="Chromosome 6"/>
</dbReference>
<dbReference type="Pfam" id="PF24869">
    <property type="entry name" value="DUF7734"/>
    <property type="match status" value="1"/>
</dbReference>
<sequence>MMRPESMSLKKLGGWWAVISSPPLQPFSLKANTFTGGVCLRNVKGVQRLSRRGGVLCGARRRAVRYGEEEYGHNEEIAMLEFYSQSAKGEALIVHAVVDDEEVQVLIFKGFSSSLSYRTSPDPSRSILPARAVIKSIDRIKGPFDPSNTEYIQKGLTWEAFKTSLLAN</sequence>
<dbReference type="PANTHER" id="PTHR36729">
    <property type="entry name" value="EXPRESSED PROTEIN"/>
    <property type="match status" value="1"/>
</dbReference>
<evidence type="ECO:0000259" key="1">
    <source>
        <dbReference type="Pfam" id="PF24869"/>
    </source>
</evidence>
<accession>A0A5N6RBI8</accession>
<evidence type="ECO:0000313" key="3">
    <source>
        <dbReference type="Proteomes" id="UP000327013"/>
    </source>
</evidence>
<dbReference type="InterPro" id="IPR056636">
    <property type="entry name" value="DUF7734"/>
</dbReference>
<feature type="domain" description="DUF7734" evidence="1">
    <location>
        <begin position="78"/>
        <end position="164"/>
    </location>
</feature>